<dbReference type="Proteomes" id="UP000007110">
    <property type="component" value="Unassembled WGS sequence"/>
</dbReference>
<evidence type="ECO:0000313" key="4">
    <source>
        <dbReference type="Proteomes" id="UP000007110"/>
    </source>
</evidence>
<dbReference type="CDD" id="cd18507">
    <property type="entry name" value="BACK_GPRS_like"/>
    <property type="match status" value="1"/>
</dbReference>
<dbReference type="OrthoDB" id="6359816at2759"/>
<feature type="region of interest" description="Disordered" evidence="1">
    <location>
        <begin position="529"/>
        <end position="553"/>
    </location>
</feature>
<name>A0A7M7GGC5_STRPU</name>
<dbReference type="InterPro" id="IPR051481">
    <property type="entry name" value="BTB-POZ/Galectin-3-binding"/>
</dbReference>
<dbReference type="KEGG" id="spu:100888499"/>
<dbReference type="SUPFAM" id="SSF54695">
    <property type="entry name" value="POZ domain"/>
    <property type="match status" value="1"/>
</dbReference>
<feature type="compositionally biased region" description="Polar residues" evidence="1">
    <location>
        <begin position="383"/>
        <end position="392"/>
    </location>
</feature>
<dbReference type="SMART" id="SM00225">
    <property type="entry name" value="BTB"/>
    <property type="match status" value="1"/>
</dbReference>
<dbReference type="GeneID" id="100888499"/>
<dbReference type="Gene3D" id="1.25.40.420">
    <property type="match status" value="1"/>
</dbReference>
<organism evidence="3 4">
    <name type="scientific">Strongylocentrotus purpuratus</name>
    <name type="common">Purple sea urchin</name>
    <dbReference type="NCBI Taxonomy" id="7668"/>
    <lineage>
        <taxon>Eukaryota</taxon>
        <taxon>Metazoa</taxon>
        <taxon>Echinodermata</taxon>
        <taxon>Eleutherozoa</taxon>
        <taxon>Echinozoa</taxon>
        <taxon>Echinoidea</taxon>
        <taxon>Euechinoidea</taxon>
        <taxon>Echinacea</taxon>
        <taxon>Camarodonta</taxon>
        <taxon>Echinidea</taxon>
        <taxon>Strongylocentrotidae</taxon>
        <taxon>Strongylocentrotus</taxon>
    </lineage>
</organism>
<sequence>MFTKATKKFLSKPKTKLAFQDNYTLDIGEEGKNYADESLPLPSASTSEGSPRGDMDESNVVTGYRGNSWVFENKLGVAEDLRYLSHMPELCDVTFLVGETREPICAVRAILAARSRIFHKLLYSAARGTPRKKNVSTTDKLGKRVSQMIRRSSIDLGEDYSALSGPRTIVIEEFDPSVFHQLIQYCHTGCVTLKPKIVLGLMNASDHYGLDELRRACMTYLQNCVNIDTVCLLLRSAEKYIQYKSTKSLVQKALEFVDINAESVLRLPAFTALPNHVARLILSRDELQADELTKFQAALAWSRAYMEKHPSSKLRDVMTPFIDSISFHLIPATTLMQSVKPTGAVPDQKIMTALAYQADPSSIEPGSIVTTPARLRLSMLSLNVHDSPTPTDRLSRTDNSSSSIKSATSYASLNTSRSSGIDKLPLDNEPDNEPDNPELGNRNLDLDGDFDPETCHNNNNRSSEYSENGHTANRGDDDEEEEEEEEDNSDERHDHVDLMFTQDRCFSPPCLSDTNTSCSMSICSDWTDTSSSAGGSFGRADQKESNFKLLVTE</sequence>
<evidence type="ECO:0000259" key="2">
    <source>
        <dbReference type="PROSITE" id="PS50097"/>
    </source>
</evidence>
<feature type="compositionally biased region" description="Low complexity" evidence="1">
    <location>
        <begin position="400"/>
        <end position="412"/>
    </location>
</feature>
<dbReference type="InterPro" id="IPR011705">
    <property type="entry name" value="BACK"/>
</dbReference>
<reference evidence="4" key="1">
    <citation type="submission" date="2015-02" db="EMBL/GenBank/DDBJ databases">
        <title>Genome sequencing for Strongylocentrotus purpuratus.</title>
        <authorList>
            <person name="Murali S."/>
            <person name="Liu Y."/>
            <person name="Vee V."/>
            <person name="English A."/>
            <person name="Wang M."/>
            <person name="Skinner E."/>
            <person name="Han Y."/>
            <person name="Muzny D.M."/>
            <person name="Worley K.C."/>
            <person name="Gibbs R.A."/>
        </authorList>
    </citation>
    <scope>NUCLEOTIDE SEQUENCE</scope>
</reference>
<dbReference type="RefSeq" id="XP_003725284.1">
    <property type="nucleotide sequence ID" value="XM_003725236.3"/>
</dbReference>
<feature type="region of interest" description="Disordered" evidence="1">
    <location>
        <begin position="34"/>
        <end position="57"/>
    </location>
</feature>
<reference evidence="3" key="2">
    <citation type="submission" date="2021-01" db="UniProtKB">
        <authorList>
            <consortium name="EnsemblMetazoa"/>
        </authorList>
    </citation>
    <scope>IDENTIFICATION</scope>
</reference>
<accession>A0A7M7GGC5</accession>
<dbReference type="SMART" id="SM00875">
    <property type="entry name" value="BACK"/>
    <property type="match status" value="1"/>
</dbReference>
<dbReference type="InterPro" id="IPR011333">
    <property type="entry name" value="SKP1/BTB/POZ_sf"/>
</dbReference>
<dbReference type="InParanoid" id="A0A7M7GGC5"/>
<dbReference type="Pfam" id="PF00651">
    <property type="entry name" value="BTB"/>
    <property type="match status" value="2"/>
</dbReference>
<evidence type="ECO:0000313" key="3">
    <source>
        <dbReference type="EnsemblMetazoa" id="XP_003725284"/>
    </source>
</evidence>
<dbReference type="InterPro" id="IPR000210">
    <property type="entry name" value="BTB/POZ_dom"/>
</dbReference>
<protein>
    <recommendedName>
        <fullName evidence="2">BTB domain-containing protein</fullName>
    </recommendedName>
</protein>
<dbReference type="AlphaFoldDB" id="A0A7M7GGC5"/>
<feature type="compositionally biased region" description="Acidic residues" evidence="1">
    <location>
        <begin position="476"/>
        <end position="489"/>
    </location>
</feature>
<feature type="domain" description="BTB" evidence="2">
    <location>
        <begin position="91"/>
        <end position="195"/>
    </location>
</feature>
<keyword evidence="4" id="KW-1185">Reference proteome</keyword>
<feature type="region of interest" description="Disordered" evidence="1">
    <location>
        <begin position="383"/>
        <end position="494"/>
    </location>
</feature>
<dbReference type="PANTHER" id="PTHR24410">
    <property type="entry name" value="HL07962P-RELATED"/>
    <property type="match status" value="1"/>
</dbReference>
<evidence type="ECO:0000256" key="1">
    <source>
        <dbReference type="SAM" id="MobiDB-lite"/>
    </source>
</evidence>
<feature type="compositionally biased region" description="Low complexity" evidence="1">
    <location>
        <begin position="457"/>
        <end position="468"/>
    </location>
</feature>
<proteinExistence type="predicted"/>
<dbReference type="EnsemblMetazoa" id="XM_003725236">
    <property type="protein sequence ID" value="XP_003725284"/>
    <property type="gene ID" value="LOC100888499"/>
</dbReference>
<dbReference type="Pfam" id="PF07707">
    <property type="entry name" value="BACK"/>
    <property type="match status" value="1"/>
</dbReference>
<dbReference type="OMA" id="NGHTANR"/>
<dbReference type="CDD" id="cd18294">
    <property type="entry name" value="BTB_POZ_BTBD19"/>
    <property type="match status" value="1"/>
</dbReference>
<dbReference type="Gene3D" id="3.30.710.10">
    <property type="entry name" value="Potassium Channel Kv1.1, Chain A"/>
    <property type="match status" value="1"/>
</dbReference>
<dbReference type="PROSITE" id="PS50097">
    <property type="entry name" value="BTB"/>
    <property type="match status" value="1"/>
</dbReference>
<dbReference type="PANTHER" id="PTHR24410:SF46">
    <property type="entry name" value="SERINE-ENRICHED PROTEIN"/>
    <property type="match status" value="1"/>
</dbReference>